<dbReference type="InterPro" id="IPR028098">
    <property type="entry name" value="Glyco_trans_4-like_N"/>
</dbReference>
<dbReference type="GO" id="GO:0009103">
    <property type="term" value="P:lipopolysaccharide biosynthetic process"/>
    <property type="evidence" value="ECO:0007669"/>
    <property type="project" value="TreeGrafter"/>
</dbReference>
<dbReference type="SUPFAM" id="SSF53756">
    <property type="entry name" value="UDP-Glycosyltransferase/glycogen phosphorylase"/>
    <property type="match status" value="1"/>
</dbReference>
<dbReference type="GO" id="GO:0016757">
    <property type="term" value="F:glycosyltransferase activity"/>
    <property type="evidence" value="ECO:0007669"/>
    <property type="project" value="InterPro"/>
</dbReference>
<dbReference type="CDD" id="cd03809">
    <property type="entry name" value="GT4_MtfB-like"/>
    <property type="match status" value="1"/>
</dbReference>
<feature type="domain" description="Glycosyltransferase subfamily 4-like N-terminal" evidence="3">
    <location>
        <begin position="16"/>
        <end position="175"/>
    </location>
</feature>
<accession>A0AAW8GCH1</accession>
<protein>
    <submittedName>
        <fullName evidence="4">Glycosyltransferase involved in cell wall biosynthesis</fullName>
    </submittedName>
</protein>
<evidence type="ECO:0000313" key="5">
    <source>
        <dbReference type="Proteomes" id="UP001234354"/>
    </source>
</evidence>
<sequence length="380" mass="42177">MRVILATDSIRYPLTGVGRYTLELATHLAALPQIQSLRFLHGRQLRDDLPAPGPAPALVPWLRDRLSRVQPAVDVYRHLHNASKARALRGQATALFHGCNYYLPAFDGPCVATFHDVSIYRWADCHRADRVRYMRKELQLSLRRAQLILTVSEFSRREIAAQFDWPLTRIRAIPLAGNTAFRPHEADELQAPLQALGLQTDGYTLFLGTIEPRKNMQTLLHAYAALPAALRSRWPLVVAGHPGWQSEALHRQMAQAQRCGWLRYLGYVDQARLPALVAGARLFVFPSLYEGFGLPVLEAMGSGTPVLCSNAAALPEVAGDAAALFDPGDTDALIGLLERGLQDGDWRVALSAAGRRRAAGFDWRTCAERTAEAYRDAMRA</sequence>
<dbReference type="AlphaFoldDB" id="A0AAW8GCH1"/>
<evidence type="ECO:0000256" key="1">
    <source>
        <dbReference type="ARBA" id="ARBA00022679"/>
    </source>
</evidence>
<gene>
    <name evidence="4" type="ORF">QE383_001258</name>
</gene>
<evidence type="ECO:0000313" key="4">
    <source>
        <dbReference type="EMBL" id="MDQ1118950.1"/>
    </source>
</evidence>
<evidence type="ECO:0000259" key="3">
    <source>
        <dbReference type="Pfam" id="PF13439"/>
    </source>
</evidence>
<proteinExistence type="predicted"/>
<dbReference type="PANTHER" id="PTHR46401:SF2">
    <property type="entry name" value="GLYCOSYLTRANSFERASE WBBK-RELATED"/>
    <property type="match status" value="1"/>
</dbReference>
<dbReference type="PANTHER" id="PTHR46401">
    <property type="entry name" value="GLYCOSYLTRANSFERASE WBBK-RELATED"/>
    <property type="match status" value="1"/>
</dbReference>
<keyword evidence="1" id="KW-0808">Transferase</keyword>
<dbReference type="Proteomes" id="UP001234354">
    <property type="component" value="Unassembled WGS sequence"/>
</dbReference>
<dbReference type="Pfam" id="PF00534">
    <property type="entry name" value="Glycos_transf_1"/>
    <property type="match status" value="1"/>
</dbReference>
<feature type="domain" description="Glycosyl transferase family 1" evidence="2">
    <location>
        <begin position="200"/>
        <end position="356"/>
    </location>
</feature>
<name>A0AAW8GCH1_9GAMM</name>
<dbReference type="InterPro" id="IPR001296">
    <property type="entry name" value="Glyco_trans_1"/>
</dbReference>
<evidence type="ECO:0000259" key="2">
    <source>
        <dbReference type="Pfam" id="PF00534"/>
    </source>
</evidence>
<dbReference type="FunFam" id="3.40.50.2000:FF:000119">
    <property type="entry name" value="Glycosyl transferase group 1"/>
    <property type="match status" value="1"/>
</dbReference>
<dbReference type="Pfam" id="PF13439">
    <property type="entry name" value="Glyco_transf_4"/>
    <property type="match status" value="1"/>
</dbReference>
<dbReference type="Gene3D" id="3.40.50.2000">
    <property type="entry name" value="Glycogen Phosphorylase B"/>
    <property type="match status" value="2"/>
</dbReference>
<dbReference type="EMBL" id="JAUTBB010000001">
    <property type="protein sequence ID" value="MDQ1118950.1"/>
    <property type="molecule type" value="Genomic_DNA"/>
</dbReference>
<reference evidence="4" key="1">
    <citation type="submission" date="2023-07" db="EMBL/GenBank/DDBJ databases">
        <title>Functional and genomic diversity of the sorghum phyllosphere microbiome.</title>
        <authorList>
            <person name="Shade A."/>
        </authorList>
    </citation>
    <scope>NUCLEOTIDE SEQUENCE</scope>
    <source>
        <strain evidence="4">SORGH_AS_0908</strain>
    </source>
</reference>
<organism evidence="4 5">
    <name type="scientific">Pseudoxanthomonas winnipegensis</name>
    <dbReference type="NCBI Taxonomy" id="2480810"/>
    <lineage>
        <taxon>Bacteria</taxon>
        <taxon>Pseudomonadati</taxon>
        <taxon>Pseudomonadota</taxon>
        <taxon>Gammaproteobacteria</taxon>
        <taxon>Lysobacterales</taxon>
        <taxon>Lysobacteraceae</taxon>
        <taxon>Pseudoxanthomonas</taxon>
    </lineage>
</organism>
<dbReference type="RefSeq" id="WP_306991821.1">
    <property type="nucleotide sequence ID" value="NZ_JAUTBB010000001.1"/>
</dbReference>
<comment type="caution">
    <text evidence="4">The sequence shown here is derived from an EMBL/GenBank/DDBJ whole genome shotgun (WGS) entry which is preliminary data.</text>
</comment>